<protein>
    <recommendedName>
        <fullName evidence="2 6">Orotate phosphoribosyltransferase</fullName>
        <shortName evidence="6">OPRT</shortName>
        <shortName evidence="6">OPRTase</shortName>
        <ecNumber evidence="2 6">2.4.2.10</ecNumber>
    </recommendedName>
</protein>
<dbReference type="CDD" id="cd06223">
    <property type="entry name" value="PRTases_typeI"/>
    <property type="match status" value="1"/>
</dbReference>
<keyword evidence="9" id="KW-1185">Reference proteome</keyword>
<feature type="binding site" evidence="6">
    <location>
        <position position="102"/>
    </location>
    <ligand>
        <name>5-phospho-alpha-D-ribose 1-diphosphate</name>
        <dbReference type="ChEBI" id="CHEBI:58017"/>
        <note>ligand shared between dimeric partners</note>
    </ligand>
</feature>
<dbReference type="InterPro" id="IPR023031">
    <property type="entry name" value="OPRT"/>
</dbReference>
<comment type="caution">
    <text evidence="6">Lacks conserved residue(s) required for the propagation of feature annotation.</text>
</comment>
<dbReference type="InterPro" id="IPR029057">
    <property type="entry name" value="PRTase-like"/>
</dbReference>
<dbReference type="KEGG" id="tsph:KIH39_17330"/>
<comment type="pathway">
    <text evidence="1 6">Pyrimidine metabolism; UMP biosynthesis via de novo pathway; UMP from orotate: step 1/2.</text>
</comment>
<feature type="binding site" evidence="6">
    <location>
        <position position="128"/>
    </location>
    <ligand>
        <name>orotate</name>
        <dbReference type="ChEBI" id="CHEBI:30839"/>
    </ligand>
</feature>
<evidence type="ECO:0000256" key="6">
    <source>
        <dbReference type="HAMAP-Rule" id="MF_01208"/>
    </source>
</evidence>
<evidence type="ECO:0000256" key="4">
    <source>
        <dbReference type="ARBA" id="ARBA00022679"/>
    </source>
</evidence>
<evidence type="ECO:0000259" key="7">
    <source>
        <dbReference type="Pfam" id="PF00156"/>
    </source>
</evidence>
<evidence type="ECO:0000256" key="2">
    <source>
        <dbReference type="ARBA" id="ARBA00011971"/>
    </source>
</evidence>
<keyword evidence="6" id="KW-0460">Magnesium</keyword>
<reference evidence="8" key="1">
    <citation type="submission" date="2021-05" db="EMBL/GenBank/DDBJ databases">
        <title>Complete genome sequence of the cellulolytic planctomycete Telmatocola sphagniphila SP2T and characterization of the first cellulase from planctomycetes.</title>
        <authorList>
            <person name="Rakitin A.L."/>
            <person name="Beletsky A.V."/>
            <person name="Naumoff D.G."/>
            <person name="Kulichevskaya I.S."/>
            <person name="Mardanov A.V."/>
            <person name="Ravin N.V."/>
            <person name="Dedysh S.N."/>
        </authorList>
    </citation>
    <scope>NUCLEOTIDE SEQUENCE</scope>
    <source>
        <strain evidence="8">SP2T</strain>
    </source>
</reference>
<gene>
    <name evidence="6 8" type="primary">pyrE</name>
    <name evidence="8" type="ORF">KIH39_17330</name>
</gene>
<dbReference type="PANTHER" id="PTHR19278">
    <property type="entry name" value="OROTATE PHOSPHORIBOSYLTRANSFERASE"/>
    <property type="match status" value="1"/>
</dbReference>
<comment type="cofactor">
    <cofactor evidence="6">
        <name>Mg(2+)</name>
        <dbReference type="ChEBI" id="CHEBI:18420"/>
    </cofactor>
</comment>
<dbReference type="InterPro" id="IPR000836">
    <property type="entry name" value="PRTase_dom"/>
</dbReference>
<dbReference type="HAMAP" id="MF_01208">
    <property type="entry name" value="PyrE"/>
    <property type="match status" value="1"/>
</dbReference>
<dbReference type="NCBIfam" id="TIGR00336">
    <property type="entry name" value="pyrE"/>
    <property type="match status" value="1"/>
</dbReference>
<dbReference type="RefSeq" id="WP_213494479.1">
    <property type="nucleotide sequence ID" value="NZ_CP074694.1"/>
</dbReference>
<dbReference type="UniPathway" id="UPA00070">
    <property type="reaction ID" value="UER00119"/>
</dbReference>
<evidence type="ECO:0000313" key="9">
    <source>
        <dbReference type="Proteomes" id="UP000676194"/>
    </source>
</evidence>
<dbReference type="Pfam" id="PF00156">
    <property type="entry name" value="Pribosyltran"/>
    <property type="match status" value="1"/>
</dbReference>
<feature type="binding site" evidence="6">
    <location>
        <position position="98"/>
    </location>
    <ligand>
        <name>5-phospho-alpha-D-ribose 1-diphosphate</name>
        <dbReference type="ChEBI" id="CHEBI:58017"/>
        <note>ligand shared between dimeric partners</note>
    </ligand>
</feature>
<dbReference type="Proteomes" id="UP000676194">
    <property type="component" value="Chromosome"/>
</dbReference>
<dbReference type="Gene3D" id="3.40.50.2020">
    <property type="match status" value="1"/>
</dbReference>
<comment type="similarity">
    <text evidence="6">Belongs to the purine/pyrimidine phosphoribosyltransferase family. PyrE subfamily.</text>
</comment>
<keyword evidence="4 6" id="KW-0808">Transferase</keyword>
<feature type="binding site" evidence="6">
    <location>
        <position position="104"/>
    </location>
    <ligand>
        <name>5-phospho-alpha-D-ribose 1-diphosphate</name>
        <dbReference type="ChEBI" id="CHEBI:58017"/>
        <note>ligand shared between dimeric partners</note>
    </ligand>
</feature>
<sequence length="184" mass="20282">MRNTKPWLRLRELYTQRAFAFGDFTLASGQKSSYYINSKKILFHSEAVALLGELLYEATCDLPIQGIGGLEVGAIPMSAAAGMYYHQKGRAIEGFFVRKQAKEHGSKERIEGVIKPGENVAIIDDVLTTGESALQAVKVMEEFGCKVLRVVCVVDRLQGAAERLKGYDFQPLYTVADFGVKTPG</sequence>
<name>A0A8E6EWI2_9BACT</name>
<comment type="catalytic activity">
    <reaction evidence="6">
        <text>orotidine 5'-phosphate + diphosphate = orotate + 5-phospho-alpha-D-ribose 1-diphosphate</text>
        <dbReference type="Rhea" id="RHEA:10380"/>
        <dbReference type="ChEBI" id="CHEBI:30839"/>
        <dbReference type="ChEBI" id="CHEBI:33019"/>
        <dbReference type="ChEBI" id="CHEBI:57538"/>
        <dbReference type="ChEBI" id="CHEBI:58017"/>
        <dbReference type="EC" id="2.4.2.10"/>
    </reaction>
</comment>
<proteinExistence type="inferred from homology"/>
<dbReference type="GO" id="GO:0000287">
    <property type="term" value="F:magnesium ion binding"/>
    <property type="evidence" value="ECO:0007669"/>
    <property type="project" value="UniProtKB-UniRule"/>
</dbReference>
<evidence type="ECO:0000313" key="8">
    <source>
        <dbReference type="EMBL" id="QVL30608.1"/>
    </source>
</evidence>
<comment type="function">
    <text evidence="6">Catalyzes the transfer of a ribosyl phosphate group from 5-phosphoribose 1-diphosphate to orotate, leading to the formation of orotidine monophosphate (OMP).</text>
</comment>
<dbReference type="EC" id="2.4.2.10" evidence="2 6"/>
<dbReference type="GO" id="GO:0019856">
    <property type="term" value="P:pyrimidine nucleobase biosynthetic process"/>
    <property type="evidence" value="ECO:0007669"/>
    <property type="project" value="TreeGrafter"/>
</dbReference>
<evidence type="ECO:0000256" key="5">
    <source>
        <dbReference type="ARBA" id="ARBA00022975"/>
    </source>
</evidence>
<dbReference type="PANTHER" id="PTHR19278:SF9">
    <property type="entry name" value="URIDINE 5'-MONOPHOSPHATE SYNTHASE"/>
    <property type="match status" value="1"/>
</dbReference>
<dbReference type="GO" id="GO:0004588">
    <property type="term" value="F:orotate phosphoribosyltransferase activity"/>
    <property type="evidence" value="ECO:0007669"/>
    <property type="project" value="UniProtKB-UniRule"/>
</dbReference>
<dbReference type="InterPro" id="IPR004467">
    <property type="entry name" value="Or_phspho_trans_dom"/>
</dbReference>
<feature type="domain" description="Phosphoribosyltransferase" evidence="7">
    <location>
        <begin position="97"/>
        <end position="167"/>
    </location>
</feature>
<dbReference type="SUPFAM" id="SSF53271">
    <property type="entry name" value="PRTase-like"/>
    <property type="match status" value="1"/>
</dbReference>
<evidence type="ECO:0000256" key="1">
    <source>
        <dbReference type="ARBA" id="ARBA00004889"/>
    </source>
</evidence>
<comment type="subunit">
    <text evidence="6">Homodimer.</text>
</comment>
<keyword evidence="3 6" id="KW-0328">Glycosyltransferase</keyword>
<organism evidence="8 9">
    <name type="scientific">Telmatocola sphagniphila</name>
    <dbReference type="NCBI Taxonomy" id="1123043"/>
    <lineage>
        <taxon>Bacteria</taxon>
        <taxon>Pseudomonadati</taxon>
        <taxon>Planctomycetota</taxon>
        <taxon>Planctomycetia</taxon>
        <taxon>Gemmatales</taxon>
        <taxon>Gemmataceae</taxon>
    </lineage>
</organism>
<keyword evidence="5 6" id="KW-0665">Pyrimidine biosynthesis</keyword>
<dbReference type="EMBL" id="CP074694">
    <property type="protein sequence ID" value="QVL30608.1"/>
    <property type="molecule type" value="Genomic_DNA"/>
</dbReference>
<dbReference type="GO" id="GO:0044205">
    <property type="term" value="P:'de novo' UMP biosynthetic process"/>
    <property type="evidence" value="ECO:0007669"/>
    <property type="project" value="UniProtKB-UniRule"/>
</dbReference>
<evidence type="ECO:0000256" key="3">
    <source>
        <dbReference type="ARBA" id="ARBA00022676"/>
    </source>
</evidence>
<dbReference type="AlphaFoldDB" id="A0A8E6EWI2"/>
<feature type="binding site" description="in other chain" evidence="6">
    <location>
        <position position="99"/>
    </location>
    <ligand>
        <name>5-phospho-alpha-D-ribose 1-diphosphate</name>
        <dbReference type="ChEBI" id="CHEBI:58017"/>
        <note>ligand shared between dimeric partners</note>
    </ligand>
</feature>
<feature type="binding site" description="in other chain" evidence="6">
    <location>
        <begin position="124"/>
        <end position="132"/>
    </location>
    <ligand>
        <name>5-phospho-alpha-D-ribose 1-diphosphate</name>
        <dbReference type="ChEBI" id="CHEBI:58017"/>
        <note>ligand shared between dimeric partners</note>
    </ligand>
</feature>
<feature type="binding site" evidence="6">
    <location>
        <position position="156"/>
    </location>
    <ligand>
        <name>orotate</name>
        <dbReference type="ChEBI" id="CHEBI:30839"/>
    </ligand>
</feature>
<accession>A0A8E6EWI2</accession>